<evidence type="ECO:0000313" key="2">
    <source>
        <dbReference type="EMBL" id="CDW86276.1"/>
    </source>
</evidence>
<sequence length="244" mass="29458">MEAISQLKERLLKSDYLIKKYKEMEAELSLTQQERDLYKAQLEESKQQISKIVNEKTQDKFNLESIIQNQNLKIDELKQKQRDYDQMVKIKEDFEYNQRINRDENQKLNRKVAQLKNQLDQKTYLLQNLRQYSFTDKQAEEINSQDNNDLGDQNDFKFDERRFQGQEVIDIEQIKKEYENRLKSEKSLNKSETIEMFLKKRVAKSELKRSKQRLQKRVRFNDEQIIASECTANKQQTSDQINLQ</sequence>
<proteinExistence type="predicted"/>
<keyword evidence="1" id="KW-0175">Coiled coil</keyword>
<keyword evidence="3" id="KW-1185">Reference proteome</keyword>
<gene>
    <name evidence="2" type="primary">Contig10073.g10767</name>
    <name evidence="2" type="ORF">STYLEM_15370</name>
</gene>
<feature type="coiled-coil region" evidence="1">
    <location>
        <begin position="175"/>
        <end position="224"/>
    </location>
</feature>
<evidence type="ECO:0000313" key="3">
    <source>
        <dbReference type="Proteomes" id="UP000039865"/>
    </source>
</evidence>
<feature type="coiled-coil region" evidence="1">
    <location>
        <begin position="21"/>
        <end position="125"/>
    </location>
</feature>
<reference evidence="2 3" key="1">
    <citation type="submission" date="2014-06" db="EMBL/GenBank/DDBJ databases">
        <authorList>
            <person name="Swart Estienne"/>
        </authorList>
    </citation>
    <scope>NUCLEOTIDE SEQUENCE [LARGE SCALE GENOMIC DNA]</scope>
    <source>
        <strain evidence="2 3">130c</strain>
    </source>
</reference>
<protein>
    <submittedName>
        <fullName evidence="2">Uncharacterized protein</fullName>
    </submittedName>
</protein>
<organism evidence="2 3">
    <name type="scientific">Stylonychia lemnae</name>
    <name type="common">Ciliate</name>
    <dbReference type="NCBI Taxonomy" id="5949"/>
    <lineage>
        <taxon>Eukaryota</taxon>
        <taxon>Sar</taxon>
        <taxon>Alveolata</taxon>
        <taxon>Ciliophora</taxon>
        <taxon>Intramacronucleata</taxon>
        <taxon>Spirotrichea</taxon>
        <taxon>Stichotrichia</taxon>
        <taxon>Sporadotrichida</taxon>
        <taxon>Oxytrichidae</taxon>
        <taxon>Stylonychinae</taxon>
        <taxon>Stylonychia</taxon>
    </lineage>
</organism>
<name>A0A078AW12_STYLE</name>
<dbReference type="AlphaFoldDB" id="A0A078AW12"/>
<evidence type="ECO:0000256" key="1">
    <source>
        <dbReference type="SAM" id="Coils"/>
    </source>
</evidence>
<dbReference type="Proteomes" id="UP000039865">
    <property type="component" value="Unassembled WGS sequence"/>
</dbReference>
<accession>A0A078AW12</accession>
<dbReference type="EMBL" id="CCKQ01014505">
    <property type="protein sequence ID" value="CDW86276.1"/>
    <property type="molecule type" value="Genomic_DNA"/>
</dbReference>
<dbReference type="InParanoid" id="A0A078AW12"/>